<dbReference type="EMBL" id="JABXOR010000748">
    <property type="protein sequence ID" value="NVP00952.1"/>
    <property type="molecule type" value="Genomic_DNA"/>
</dbReference>
<proteinExistence type="predicted"/>
<name>A0A850QRC6_PHODD</name>
<organism evidence="1 2">
    <name type="scientific">Photobacterium damselae subsp. damselae</name>
    <name type="common">Listonella damsela</name>
    <dbReference type="NCBI Taxonomy" id="85581"/>
    <lineage>
        <taxon>Bacteria</taxon>
        <taxon>Pseudomonadati</taxon>
        <taxon>Pseudomonadota</taxon>
        <taxon>Gammaproteobacteria</taxon>
        <taxon>Vibrionales</taxon>
        <taxon>Vibrionaceae</taxon>
        <taxon>Photobacterium</taxon>
    </lineage>
</organism>
<comment type="caution">
    <text evidence="1">The sequence shown here is derived from an EMBL/GenBank/DDBJ whole genome shotgun (WGS) entry which is preliminary data.</text>
</comment>
<dbReference type="Proteomes" id="UP000533429">
    <property type="component" value="Unassembled WGS sequence"/>
</dbReference>
<evidence type="ECO:0000313" key="2">
    <source>
        <dbReference type="Proteomes" id="UP000533429"/>
    </source>
</evidence>
<protein>
    <submittedName>
        <fullName evidence="1">Uncharacterized protein</fullName>
    </submittedName>
</protein>
<evidence type="ECO:0000313" key="1">
    <source>
        <dbReference type="EMBL" id="NVP00952.1"/>
    </source>
</evidence>
<reference evidence="1 2" key="1">
    <citation type="submission" date="2020-06" db="EMBL/GenBank/DDBJ databases">
        <title>Photobacterium damselae subsp. damselae comparative genomics.</title>
        <authorList>
            <person name="Osorio C.R."/>
        </authorList>
    </citation>
    <scope>NUCLEOTIDE SEQUENCE [LARGE SCALE GENOMIC DNA]</scope>
    <source>
        <strain evidence="1 2">TW250/03</strain>
    </source>
</reference>
<sequence length="141" mass="15997">NFDSEAIASVGDKIWLFSKNWNDEQSQLYVLSKSAQRQLLKPVATYPTAGLITGADYNPQTQTMALVGYRKDMLLGYAFIWLVKVKNNRLDWSTAVYKRLGIYGQWEGIHWDGADKLLLTTEKNPLTKALIGTVDVSFYTK</sequence>
<feature type="non-terminal residue" evidence="1">
    <location>
        <position position="1"/>
    </location>
</feature>
<dbReference type="AlphaFoldDB" id="A0A850QRC6"/>
<gene>
    <name evidence="1" type="ORF">HWA77_12080</name>
</gene>
<accession>A0A850QRC6</accession>